<protein>
    <submittedName>
        <fullName evidence="1">Uncharacterized protein</fullName>
    </submittedName>
</protein>
<dbReference type="EMBL" id="CP081966">
    <property type="protein sequence ID" value="QZP26213.1"/>
    <property type="molecule type" value="Genomic_DNA"/>
</dbReference>
<proteinExistence type="predicted"/>
<reference evidence="1 2" key="1">
    <citation type="submission" date="2021-08" db="EMBL/GenBank/DDBJ databases">
        <title>Bactericidal Effect of Pseudomonas oryziphila sp. nov., a novel Pseudomonas Species Against Xanthomonas oryzae Reduces Disease Severity of Bacterial Leaf Streak of Rice.</title>
        <authorList>
            <person name="Yang R."/>
            <person name="Li S."/>
            <person name="Li Y."/>
            <person name="Yan Y."/>
            <person name="Fang Y."/>
            <person name="Zou L."/>
            <person name="Chen G."/>
        </authorList>
    </citation>
    <scope>NUCLEOTIDE SEQUENCE [LARGE SCALE GENOMIC DNA]</scope>
    <source>
        <strain evidence="1 2">DSM 17497</strain>
    </source>
</reference>
<keyword evidence="2" id="KW-1185">Reference proteome</keyword>
<dbReference type="Proteomes" id="UP000825591">
    <property type="component" value="Chromosome"/>
</dbReference>
<gene>
    <name evidence="1" type="ORF">K5H97_26075</name>
</gene>
<name>A0ABX9B3X4_9PSED</name>
<dbReference type="RefSeq" id="WP_051555654.1">
    <property type="nucleotide sequence ID" value="NZ_CP081966.1"/>
</dbReference>
<organism evidence="1 2">
    <name type="scientific">Pseudomonas mosselii</name>
    <dbReference type="NCBI Taxonomy" id="78327"/>
    <lineage>
        <taxon>Bacteria</taxon>
        <taxon>Pseudomonadati</taxon>
        <taxon>Pseudomonadota</taxon>
        <taxon>Gammaproteobacteria</taxon>
        <taxon>Pseudomonadales</taxon>
        <taxon>Pseudomonadaceae</taxon>
        <taxon>Pseudomonas</taxon>
    </lineage>
</organism>
<evidence type="ECO:0000313" key="1">
    <source>
        <dbReference type="EMBL" id="QZP26213.1"/>
    </source>
</evidence>
<sequence>MPVAGFHSEWVTLGRHRVLLECRASYPDKADHFIAGVVAEIINHNGSGDARLVHVYYNDKASIHHVTIASTNQDDLALGDLTTKVLQSIYGSGNYDCDVQIIERGNESSDHYEHMEHLSVGAGLAEDRWQHGKDLHNAIFGDR</sequence>
<evidence type="ECO:0000313" key="2">
    <source>
        <dbReference type="Proteomes" id="UP000825591"/>
    </source>
</evidence>
<accession>A0ABX9B3X4</accession>